<dbReference type="Proteomes" id="UP000887565">
    <property type="component" value="Unplaced"/>
</dbReference>
<evidence type="ECO:0000313" key="1">
    <source>
        <dbReference type="Proteomes" id="UP000887565"/>
    </source>
</evidence>
<dbReference type="WBParaSite" id="nRc.2.0.1.t28434-RA">
    <property type="protein sequence ID" value="nRc.2.0.1.t28434-RA"/>
    <property type="gene ID" value="nRc.2.0.1.g28434"/>
</dbReference>
<sequence>MLFGVESDPDHDKRYRRRPILNKNYELTFQFSTCQLKEEKIFQRNMEASPGLARTKNVSPQPKHLLRVEKVNVVEEMQHFY</sequence>
<evidence type="ECO:0000313" key="2">
    <source>
        <dbReference type="WBParaSite" id="nRc.2.0.1.t28434-RA"/>
    </source>
</evidence>
<proteinExistence type="predicted"/>
<accession>A0A915JQA1</accession>
<keyword evidence="1" id="KW-1185">Reference proteome</keyword>
<name>A0A915JQA1_ROMCU</name>
<organism evidence="1 2">
    <name type="scientific">Romanomermis culicivorax</name>
    <name type="common">Nematode worm</name>
    <dbReference type="NCBI Taxonomy" id="13658"/>
    <lineage>
        <taxon>Eukaryota</taxon>
        <taxon>Metazoa</taxon>
        <taxon>Ecdysozoa</taxon>
        <taxon>Nematoda</taxon>
        <taxon>Enoplea</taxon>
        <taxon>Dorylaimia</taxon>
        <taxon>Mermithida</taxon>
        <taxon>Mermithoidea</taxon>
        <taxon>Mermithidae</taxon>
        <taxon>Romanomermis</taxon>
    </lineage>
</organism>
<reference evidence="2" key="1">
    <citation type="submission" date="2022-11" db="UniProtKB">
        <authorList>
            <consortium name="WormBaseParasite"/>
        </authorList>
    </citation>
    <scope>IDENTIFICATION</scope>
</reference>
<dbReference type="AlphaFoldDB" id="A0A915JQA1"/>
<protein>
    <submittedName>
        <fullName evidence="2">Uncharacterized protein</fullName>
    </submittedName>
</protein>